<keyword evidence="2 5" id="KW-0689">Ribosomal protein</keyword>
<dbReference type="HAMAP" id="MF_01328_B">
    <property type="entry name" value="Ribosomal_uL4_B"/>
    <property type="match status" value="1"/>
</dbReference>
<dbReference type="GO" id="GO:0003735">
    <property type="term" value="F:structural constituent of ribosome"/>
    <property type="evidence" value="ECO:0007669"/>
    <property type="project" value="InterPro"/>
</dbReference>
<name>A0A1G2IHC7_9BACT</name>
<dbReference type="EMBL" id="MHPA01000010">
    <property type="protein sequence ID" value="OGZ73598.1"/>
    <property type="molecule type" value="Genomic_DNA"/>
</dbReference>
<sequence>MKVAVYDKNGKEVEQTTLPKEIFEVPMNADLVHQVLISQTANARQVSAHTKNRSEVRGGGRKPWRQKGTGRARHGSSRSPIWKGGGVSGGPRNDKNYTKDIPTKMRRKALFMVLSEKAKSNLLVVLDDFQTQNPKTKEMALTIKKLPINVASRLVVSPNADKKTFLMARNIKKTGVLEARNLNVADILQYKYILISREGIKDMEATFSKKK</sequence>
<reference evidence="7 8" key="1">
    <citation type="journal article" date="2016" name="Nat. Commun.">
        <title>Thousands of microbial genomes shed light on interconnected biogeochemical processes in an aquifer system.</title>
        <authorList>
            <person name="Anantharaman K."/>
            <person name="Brown C.T."/>
            <person name="Hug L.A."/>
            <person name="Sharon I."/>
            <person name="Castelle C.J."/>
            <person name="Probst A.J."/>
            <person name="Thomas B.C."/>
            <person name="Singh A."/>
            <person name="Wilkins M.J."/>
            <person name="Karaoz U."/>
            <person name="Brodie E.L."/>
            <person name="Williams K.H."/>
            <person name="Hubbard S.S."/>
            <person name="Banfield J.F."/>
        </authorList>
    </citation>
    <scope>NUCLEOTIDE SEQUENCE [LARGE SCALE GENOMIC DNA]</scope>
</reference>
<gene>
    <name evidence="5" type="primary">rplD</name>
    <name evidence="7" type="ORF">A2908_00685</name>
</gene>
<keyword evidence="5" id="KW-0694">RNA-binding</keyword>
<comment type="caution">
    <text evidence="7">The sequence shown here is derived from an EMBL/GenBank/DDBJ whole genome shotgun (WGS) entry which is preliminary data.</text>
</comment>
<dbReference type="InterPro" id="IPR023574">
    <property type="entry name" value="Ribosomal_uL4_dom_sf"/>
</dbReference>
<feature type="compositionally biased region" description="Basic residues" evidence="6">
    <location>
        <begin position="59"/>
        <end position="76"/>
    </location>
</feature>
<protein>
    <recommendedName>
        <fullName evidence="4 5">Large ribosomal subunit protein uL4</fullName>
    </recommendedName>
</protein>
<dbReference type="InterPro" id="IPR013005">
    <property type="entry name" value="Ribosomal_uL4-like"/>
</dbReference>
<evidence type="ECO:0000256" key="1">
    <source>
        <dbReference type="ARBA" id="ARBA00010528"/>
    </source>
</evidence>
<evidence type="ECO:0000313" key="8">
    <source>
        <dbReference type="Proteomes" id="UP000176774"/>
    </source>
</evidence>
<comment type="subunit">
    <text evidence="5">Part of the 50S ribosomal subunit.</text>
</comment>
<accession>A0A1G2IHC7</accession>
<keyword evidence="3 5" id="KW-0687">Ribonucleoprotein</keyword>
<evidence type="ECO:0000256" key="6">
    <source>
        <dbReference type="SAM" id="MobiDB-lite"/>
    </source>
</evidence>
<dbReference type="GO" id="GO:1990904">
    <property type="term" value="C:ribonucleoprotein complex"/>
    <property type="evidence" value="ECO:0007669"/>
    <property type="project" value="UniProtKB-KW"/>
</dbReference>
<comment type="function">
    <text evidence="5">Forms part of the polypeptide exit tunnel.</text>
</comment>
<dbReference type="GO" id="GO:0005840">
    <property type="term" value="C:ribosome"/>
    <property type="evidence" value="ECO:0007669"/>
    <property type="project" value="UniProtKB-KW"/>
</dbReference>
<dbReference type="PANTHER" id="PTHR10746:SF6">
    <property type="entry name" value="LARGE RIBOSOMAL SUBUNIT PROTEIN UL4M"/>
    <property type="match status" value="1"/>
</dbReference>
<dbReference type="Proteomes" id="UP000176774">
    <property type="component" value="Unassembled WGS sequence"/>
</dbReference>
<dbReference type="PANTHER" id="PTHR10746">
    <property type="entry name" value="50S RIBOSOMAL PROTEIN L4"/>
    <property type="match status" value="1"/>
</dbReference>
<evidence type="ECO:0000256" key="3">
    <source>
        <dbReference type="ARBA" id="ARBA00023274"/>
    </source>
</evidence>
<dbReference type="Pfam" id="PF00573">
    <property type="entry name" value="Ribosomal_L4"/>
    <property type="match status" value="1"/>
</dbReference>
<comment type="function">
    <text evidence="5">One of the primary rRNA binding proteins, this protein initially binds near the 5'-end of the 23S rRNA. It is important during the early stages of 50S assembly. It makes multiple contacts with different domains of the 23S rRNA in the assembled 50S subunit and ribosome.</text>
</comment>
<dbReference type="GO" id="GO:0019843">
    <property type="term" value="F:rRNA binding"/>
    <property type="evidence" value="ECO:0007669"/>
    <property type="project" value="UniProtKB-UniRule"/>
</dbReference>
<proteinExistence type="inferred from homology"/>
<keyword evidence="5" id="KW-0699">rRNA-binding</keyword>
<evidence type="ECO:0000256" key="5">
    <source>
        <dbReference type="HAMAP-Rule" id="MF_01328"/>
    </source>
</evidence>
<dbReference type="GO" id="GO:0006412">
    <property type="term" value="P:translation"/>
    <property type="evidence" value="ECO:0007669"/>
    <property type="project" value="UniProtKB-UniRule"/>
</dbReference>
<evidence type="ECO:0000256" key="2">
    <source>
        <dbReference type="ARBA" id="ARBA00022980"/>
    </source>
</evidence>
<dbReference type="NCBIfam" id="TIGR03953">
    <property type="entry name" value="rplD_bact"/>
    <property type="match status" value="1"/>
</dbReference>
<evidence type="ECO:0000313" key="7">
    <source>
        <dbReference type="EMBL" id="OGZ73598.1"/>
    </source>
</evidence>
<dbReference type="STRING" id="1802214.A2908_00685"/>
<dbReference type="AlphaFoldDB" id="A0A1G2IHC7"/>
<dbReference type="SUPFAM" id="SSF52166">
    <property type="entry name" value="Ribosomal protein L4"/>
    <property type="match status" value="1"/>
</dbReference>
<organism evidence="7 8">
    <name type="scientific">Candidatus Staskawiczbacteria bacterium RIFCSPLOWO2_01_FULL_38_12b</name>
    <dbReference type="NCBI Taxonomy" id="1802214"/>
    <lineage>
        <taxon>Bacteria</taxon>
        <taxon>Candidatus Staskawicziibacteriota</taxon>
    </lineage>
</organism>
<dbReference type="InterPro" id="IPR002136">
    <property type="entry name" value="Ribosomal_uL4"/>
</dbReference>
<dbReference type="Gene3D" id="3.40.1370.10">
    <property type="match status" value="1"/>
</dbReference>
<comment type="similarity">
    <text evidence="1 5">Belongs to the universal ribosomal protein uL4 family.</text>
</comment>
<evidence type="ECO:0000256" key="4">
    <source>
        <dbReference type="ARBA" id="ARBA00035244"/>
    </source>
</evidence>
<feature type="region of interest" description="Disordered" evidence="6">
    <location>
        <begin position="43"/>
        <end position="99"/>
    </location>
</feature>